<dbReference type="PANTHER" id="PTHR23404">
    <property type="entry name" value="MOLYBDOPTERIN SYNTHASE RELATED"/>
    <property type="match status" value="1"/>
</dbReference>
<dbReference type="InterPro" id="IPR003448">
    <property type="entry name" value="Mopterin_biosynth_MoaE"/>
</dbReference>
<dbReference type="EMBL" id="FONT01000002">
    <property type="protein sequence ID" value="SFE52930.1"/>
    <property type="molecule type" value="Genomic_DNA"/>
</dbReference>
<accession>A0A1I2BCQ0</accession>
<dbReference type="AlphaFoldDB" id="A0A1I2BCQ0"/>
<dbReference type="SUPFAM" id="SSF54690">
    <property type="entry name" value="Molybdopterin synthase subunit MoaE"/>
    <property type="match status" value="1"/>
</dbReference>
<evidence type="ECO:0000313" key="2">
    <source>
        <dbReference type="Proteomes" id="UP000199516"/>
    </source>
</evidence>
<proteinExistence type="predicted"/>
<organism evidence="1 2">
    <name type="scientific">Alteribacillus iranensis</name>
    <dbReference type="NCBI Taxonomy" id="930128"/>
    <lineage>
        <taxon>Bacteria</taxon>
        <taxon>Bacillati</taxon>
        <taxon>Bacillota</taxon>
        <taxon>Bacilli</taxon>
        <taxon>Bacillales</taxon>
        <taxon>Bacillaceae</taxon>
        <taxon>Alteribacillus</taxon>
    </lineage>
</organism>
<name>A0A1I2BCQ0_9BACI</name>
<dbReference type="RefSeq" id="WP_091658353.1">
    <property type="nucleotide sequence ID" value="NZ_FONT01000002.1"/>
</dbReference>
<dbReference type="Pfam" id="PF02391">
    <property type="entry name" value="MoaE"/>
    <property type="match status" value="1"/>
</dbReference>
<dbReference type="Gene3D" id="3.90.1170.40">
    <property type="entry name" value="Molybdopterin biosynthesis MoaE subunit"/>
    <property type="match status" value="1"/>
</dbReference>
<gene>
    <name evidence="1" type="ORF">SAMN05192532_102174</name>
</gene>
<dbReference type="Proteomes" id="UP000199516">
    <property type="component" value="Unassembled WGS sequence"/>
</dbReference>
<dbReference type="InterPro" id="IPR036563">
    <property type="entry name" value="MoaE_sf"/>
</dbReference>
<evidence type="ECO:0000313" key="1">
    <source>
        <dbReference type="EMBL" id="SFE52930.1"/>
    </source>
</evidence>
<keyword evidence="2" id="KW-1185">Reference proteome</keyword>
<dbReference type="CDD" id="cd00756">
    <property type="entry name" value="MoaE"/>
    <property type="match status" value="1"/>
</dbReference>
<sequence length="141" mass="16309">MIDVKLQYEPIDIGEFFNKISNPHHGGNNLFAGTIRDITEDVQTTAIEYYAYEEMAIQELRSLAEEVESRFKADIIVVHRLGRLEVSDIAVLIGVSTPHRPEAYEGSRYIIEELKKRVPIWKKEFDHDKVRWGGIRDDGNH</sequence>
<dbReference type="STRING" id="930128.SAMN05192532_102174"/>
<dbReference type="GO" id="GO:0006777">
    <property type="term" value="P:Mo-molybdopterin cofactor biosynthetic process"/>
    <property type="evidence" value="ECO:0007669"/>
    <property type="project" value="InterPro"/>
</dbReference>
<protein>
    <submittedName>
        <fullName evidence="1">Molybdopterin synthase subunit MoaE</fullName>
    </submittedName>
</protein>
<reference evidence="1 2" key="1">
    <citation type="submission" date="2016-10" db="EMBL/GenBank/DDBJ databases">
        <authorList>
            <person name="de Groot N.N."/>
        </authorList>
    </citation>
    <scope>NUCLEOTIDE SEQUENCE [LARGE SCALE GENOMIC DNA]</scope>
    <source>
        <strain evidence="1 2">DSM 23995</strain>
    </source>
</reference>
<dbReference type="OrthoDB" id="9803224at2"/>